<protein>
    <submittedName>
        <fullName evidence="2">Uncharacterized protein</fullName>
    </submittedName>
</protein>
<accession>M7SM84</accession>
<proteinExistence type="predicted"/>
<reference evidence="3" key="1">
    <citation type="journal article" date="2013" name="Genome Announc.">
        <title>Draft genome sequence of the grapevine dieback fungus Eutypa lata UCR-EL1.</title>
        <authorList>
            <person name="Blanco-Ulate B."/>
            <person name="Rolshausen P.E."/>
            <person name="Cantu D."/>
        </authorList>
    </citation>
    <scope>NUCLEOTIDE SEQUENCE [LARGE SCALE GENOMIC DNA]</scope>
    <source>
        <strain evidence="3">UCR-EL1</strain>
    </source>
</reference>
<dbReference type="KEGG" id="ela:UCREL1_5506"/>
<name>M7SM84_EUTLA</name>
<dbReference type="EMBL" id="KB706421">
    <property type="protein sequence ID" value="EMR67489.1"/>
    <property type="molecule type" value="Genomic_DNA"/>
</dbReference>
<keyword evidence="3" id="KW-1185">Reference proteome</keyword>
<feature type="region of interest" description="Disordered" evidence="1">
    <location>
        <begin position="111"/>
        <end position="158"/>
    </location>
</feature>
<evidence type="ECO:0000256" key="1">
    <source>
        <dbReference type="SAM" id="MobiDB-lite"/>
    </source>
</evidence>
<gene>
    <name evidence="2" type="ORF">UCREL1_5506</name>
</gene>
<dbReference type="HOGENOM" id="CLU_1261510_0_0_1"/>
<sequence length="219" mass="24405">MDTSNPQALVSDPTPLAFNIAARLSGDMRENDELDKFLHSLERVKTDDYTESILVNAVKDVLHDPKPEGFAFNRISSPEGSFVRVDATIWIGMPNAPMSWGTLQHVGHPAVIPDYPELPPAEAGQQPQQKPKRKRLPGVKDATEGARKKRKTSLDYKQEQEAAAVKEEYKDNEALEQFLPCMPEADNEVSQEDVVPSSMLDMTLFHGANESLFDNMLTV</sequence>
<feature type="compositionally biased region" description="Basic and acidic residues" evidence="1">
    <location>
        <begin position="141"/>
        <end position="158"/>
    </location>
</feature>
<dbReference type="OrthoDB" id="4771772at2759"/>
<evidence type="ECO:0000313" key="3">
    <source>
        <dbReference type="Proteomes" id="UP000012174"/>
    </source>
</evidence>
<dbReference type="AlphaFoldDB" id="M7SM84"/>
<evidence type="ECO:0000313" key="2">
    <source>
        <dbReference type="EMBL" id="EMR67489.1"/>
    </source>
</evidence>
<organism evidence="2 3">
    <name type="scientific">Eutypa lata (strain UCR-EL1)</name>
    <name type="common">Grapevine dieback disease fungus</name>
    <name type="synonym">Eutypa armeniacae</name>
    <dbReference type="NCBI Taxonomy" id="1287681"/>
    <lineage>
        <taxon>Eukaryota</taxon>
        <taxon>Fungi</taxon>
        <taxon>Dikarya</taxon>
        <taxon>Ascomycota</taxon>
        <taxon>Pezizomycotina</taxon>
        <taxon>Sordariomycetes</taxon>
        <taxon>Xylariomycetidae</taxon>
        <taxon>Xylariales</taxon>
        <taxon>Diatrypaceae</taxon>
        <taxon>Eutypa</taxon>
    </lineage>
</organism>
<dbReference type="Proteomes" id="UP000012174">
    <property type="component" value="Unassembled WGS sequence"/>
</dbReference>